<dbReference type="PANTHER" id="PTHR13618">
    <property type="entry name" value="LEUCINE ZIPPER CONTAINING TRANSCRIPTION FACTOR LZF1"/>
    <property type="match status" value="1"/>
</dbReference>
<evidence type="ECO:0008006" key="5">
    <source>
        <dbReference type="Google" id="ProtNLM"/>
    </source>
</evidence>
<comment type="caution">
    <text evidence="3">The sequence shown here is derived from an EMBL/GenBank/DDBJ whole genome shotgun (WGS) entry which is preliminary data.</text>
</comment>
<gene>
    <name evidence="3" type="ORF">JX265_012615</name>
</gene>
<evidence type="ECO:0000313" key="4">
    <source>
        <dbReference type="Proteomes" id="UP000829685"/>
    </source>
</evidence>
<dbReference type="Pfam" id="PF10259">
    <property type="entry name" value="Rogdi_lz"/>
    <property type="match status" value="1"/>
</dbReference>
<dbReference type="Proteomes" id="UP000829685">
    <property type="component" value="Unassembled WGS sequence"/>
</dbReference>
<keyword evidence="4" id="KW-1185">Reference proteome</keyword>
<accession>A0A9P9WAN8</accession>
<organism evidence="3 4">
    <name type="scientific">Neoarthrinium moseri</name>
    <dbReference type="NCBI Taxonomy" id="1658444"/>
    <lineage>
        <taxon>Eukaryota</taxon>
        <taxon>Fungi</taxon>
        <taxon>Dikarya</taxon>
        <taxon>Ascomycota</taxon>
        <taxon>Pezizomycotina</taxon>
        <taxon>Sordariomycetes</taxon>
        <taxon>Xylariomycetidae</taxon>
        <taxon>Amphisphaeriales</taxon>
        <taxon>Apiosporaceae</taxon>
        <taxon>Neoarthrinium</taxon>
    </lineage>
</organism>
<name>A0A9P9WAN8_9PEZI</name>
<feature type="region of interest" description="Disordered" evidence="2">
    <location>
        <begin position="265"/>
        <end position="297"/>
    </location>
</feature>
<feature type="coiled-coil region" evidence="1">
    <location>
        <begin position="23"/>
        <end position="50"/>
    </location>
</feature>
<dbReference type="GO" id="GO:0043291">
    <property type="term" value="C:RAVE complex"/>
    <property type="evidence" value="ECO:0007669"/>
    <property type="project" value="TreeGrafter"/>
</dbReference>
<dbReference type="InterPro" id="IPR028241">
    <property type="entry name" value="RAVE2/Rogdi"/>
</dbReference>
<feature type="compositionally biased region" description="Gly residues" evidence="2">
    <location>
        <begin position="285"/>
        <end position="294"/>
    </location>
</feature>
<evidence type="ECO:0000313" key="3">
    <source>
        <dbReference type="EMBL" id="KAI1853930.1"/>
    </source>
</evidence>
<keyword evidence="1" id="KW-0175">Coiled coil</keyword>
<evidence type="ECO:0000256" key="1">
    <source>
        <dbReference type="SAM" id="Coils"/>
    </source>
</evidence>
<protein>
    <recommendedName>
        <fullName evidence="5">RAVE subunit 2/Rogdi</fullName>
    </recommendedName>
</protein>
<dbReference type="AlphaFoldDB" id="A0A9P9WAN8"/>
<reference evidence="3" key="1">
    <citation type="submission" date="2021-03" db="EMBL/GenBank/DDBJ databases">
        <title>Revisited historic fungal species revealed as producer of novel bioactive compounds through whole genome sequencing and comparative genomics.</title>
        <authorList>
            <person name="Vignolle G.A."/>
            <person name="Hochenegger N."/>
            <person name="Mach R.L."/>
            <person name="Mach-Aigner A.R."/>
            <person name="Javad Rahimi M."/>
            <person name="Salim K.A."/>
            <person name="Chan C.M."/>
            <person name="Lim L.B.L."/>
            <person name="Cai F."/>
            <person name="Druzhinina I.S."/>
            <person name="U'Ren J.M."/>
            <person name="Derntl C."/>
        </authorList>
    </citation>
    <scope>NUCLEOTIDE SEQUENCE</scope>
    <source>
        <strain evidence="3">TUCIM 5799</strain>
    </source>
</reference>
<proteinExistence type="predicted"/>
<evidence type="ECO:0000256" key="2">
    <source>
        <dbReference type="SAM" id="MobiDB-lite"/>
    </source>
</evidence>
<dbReference type="PANTHER" id="PTHR13618:SF1">
    <property type="entry name" value="PROTEIN ROGDI HOMOLOG"/>
    <property type="match status" value="1"/>
</dbReference>
<sequence length="352" mass="37453">MSVDIWPPVAPAQLKIDEDAALARELNWLLDELQSTLKTLKASLEETYALLAPTDPGSTLVVSTPRHEAVKGHVTRVGTRLVKGSIQLRLKTLPAQTLALDPANPIHIPELTTLNTLLTQSVDILSFIVSESTNSRKGGGGGASIDPKFLSTQLRLLSEYLAESLALIKGPQLTDQAAVPDTAWTSSSVPPSCFAPPLPANLSFYFTLQDASLVLYLRVLEPADAPVNFGTKLALAIGTARRLEHDEADRVFGFCPEGADAQSPITASGSVNVPPKLERTRSIPGGRGGGMGKGRGTETQVYVREKVRVESADPSLLSVSAKLGALGHTLLLARQNLGVVMGDDEDELKVAE</sequence>
<dbReference type="EMBL" id="JAFIMR010000055">
    <property type="protein sequence ID" value="KAI1853930.1"/>
    <property type="molecule type" value="Genomic_DNA"/>
</dbReference>